<dbReference type="GO" id="GO:0003677">
    <property type="term" value="F:DNA binding"/>
    <property type="evidence" value="ECO:0007669"/>
    <property type="project" value="UniProtKB-KW"/>
</dbReference>
<evidence type="ECO:0000313" key="6">
    <source>
        <dbReference type="Proteomes" id="UP000092482"/>
    </source>
</evidence>
<organism evidence="5 6">
    <name type="scientific">Serinicoccus hydrothermalis</name>
    <dbReference type="NCBI Taxonomy" id="1758689"/>
    <lineage>
        <taxon>Bacteria</taxon>
        <taxon>Bacillati</taxon>
        <taxon>Actinomycetota</taxon>
        <taxon>Actinomycetes</taxon>
        <taxon>Micrococcales</taxon>
        <taxon>Ornithinimicrobiaceae</taxon>
        <taxon>Serinicoccus</taxon>
    </lineage>
</organism>
<dbReference type="CDD" id="cd07377">
    <property type="entry name" value="WHTH_GntR"/>
    <property type="match status" value="1"/>
</dbReference>
<protein>
    <submittedName>
        <fullName evidence="5">Transcriptional regulator, GntR family</fullName>
    </submittedName>
</protein>
<dbReference type="STRING" id="1758689.SGUI_2661"/>
<dbReference type="SUPFAM" id="SSF48008">
    <property type="entry name" value="GntR ligand-binding domain-like"/>
    <property type="match status" value="1"/>
</dbReference>
<keyword evidence="1" id="KW-0805">Transcription regulation</keyword>
<dbReference type="PANTHER" id="PTHR43537">
    <property type="entry name" value="TRANSCRIPTIONAL REGULATOR, GNTR FAMILY"/>
    <property type="match status" value="1"/>
</dbReference>
<dbReference type="AlphaFoldDB" id="A0A1B1NF34"/>
<dbReference type="EMBL" id="CP014989">
    <property type="protein sequence ID" value="ANS80057.1"/>
    <property type="molecule type" value="Genomic_DNA"/>
</dbReference>
<feature type="domain" description="HTH gntR-type" evidence="4">
    <location>
        <begin position="1"/>
        <end position="61"/>
    </location>
</feature>
<proteinExistence type="predicted"/>
<dbReference type="InterPro" id="IPR011711">
    <property type="entry name" value="GntR_C"/>
</dbReference>
<dbReference type="GO" id="GO:0003700">
    <property type="term" value="F:DNA-binding transcription factor activity"/>
    <property type="evidence" value="ECO:0007669"/>
    <property type="project" value="InterPro"/>
</dbReference>
<dbReference type="Gene3D" id="1.20.120.530">
    <property type="entry name" value="GntR ligand-binding domain-like"/>
    <property type="match status" value="1"/>
</dbReference>
<dbReference type="InterPro" id="IPR036388">
    <property type="entry name" value="WH-like_DNA-bd_sf"/>
</dbReference>
<evidence type="ECO:0000256" key="2">
    <source>
        <dbReference type="ARBA" id="ARBA00023125"/>
    </source>
</evidence>
<reference evidence="5 6" key="1">
    <citation type="submission" date="2016-03" db="EMBL/GenBank/DDBJ databases">
        <title>Shallow-sea hydrothermal system.</title>
        <authorList>
            <person name="Tang K."/>
        </authorList>
    </citation>
    <scope>NUCLEOTIDE SEQUENCE [LARGE SCALE GENOMIC DNA]</scope>
    <source>
        <strain evidence="5 6">JLT9</strain>
    </source>
</reference>
<name>A0A1B1NF34_9MICO</name>
<dbReference type="PRINTS" id="PR00035">
    <property type="entry name" value="HTHGNTR"/>
</dbReference>
<accession>A0A1B1NF34</accession>
<evidence type="ECO:0000259" key="4">
    <source>
        <dbReference type="PROSITE" id="PS50949"/>
    </source>
</evidence>
<dbReference type="SMART" id="SM00895">
    <property type="entry name" value="FCD"/>
    <property type="match status" value="1"/>
</dbReference>
<dbReference type="PROSITE" id="PS50949">
    <property type="entry name" value="HTH_GNTR"/>
    <property type="match status" value="1"/>
</dbReference>
<evidence type="ECO:0000256" key="1">
    <source>
        <dbReference type="ARBA" id="ARBA00023015"/>
    </source>
</evidence>
<evidence type="ECO:0000256" key="3">
    <source>
        <dbReference type="ARBA" id="ARBA00023163"/>
    </source>
</evidence>
<keyword evidence="3" id="KW-0804">Transcription</keyword>
<dbReference type="SUPFAM" id="SSF46785">
    <property type="entry name" value="Winged helix' DNA-binding domain"/>
    <property type="match status" value="1"/>
</dbReference>
<dbReference type="Pfam" id="PF00392">
    <property type="entry name" value="GntR"/>
    <property type="match status" value="1"/>
</dbReference>
<dbReference type="Proteomes" id="UP000092482">
    <property type="component" value="Chromosome"/>
</dbReference>
<dbReference type="InterPro" id="IPR036390">
    <property type="entry name" value="WH_DNA-bd_sf"/>
</dbReference>
<dbReference type="KEGG" id="serj:SGUI_2661"/>
<evidence type="ECO:0000313" key="5">
    <source>
        <dbReference type="EMBL" id="ANS80057.1"/>
    </source>
</evidence>
<dbReference type="Pfam" id="PF07729">
    <property type="entry name" value="FCD"/>
    <property type="match status" value="1"/>
</dbReference>
<dbReference type="Gene3D" id="1.10.10.10">
    <property type="entry name" value="Winged helix-like DNA-binding domain superfamily/Winged helix DNA-binding domain"/>
    <property type="match status" value="1"/>
</dbReference>
<dbReference type="PATRIC" id="fig|1758689.4.peg.2782"/>
<dbReference type="SMART" id="SM00345">
    <property type="entry name" value="HTH_GNTR"/>
    <property type="match status" value="1"/>
</dbReference>
<keyword evidence="2" id="KW-0238">DNA-binding</keyword>
<dbReference type="InterPro" id="IPR000524">
    <property type="entry name" value="Tscrpt_reg_HTH_GntR"/>
</dbReference>
<dbReference type="InterPro" id="IPR008920">
    <property type="entry name" value="TF_FadR/GntR_C"/>
</dbReference>
<gene>
    <name evidence="5" type="ORF">SGUI_2661</name>
</gene>
<keyword evidence="6" id="KW-1185">Reference proteome</keyword>
<sequence length="205" mass="23911">MVEVRNMILTGELLPGEKVHQADLAAQLSVSRIPLREALSRLQAEGVLTHRPNSGYQVSRFSSEDLTELYLMRRLLETELLRSAPLGAQQADRLQEINERLRKVDVATDPETYQAINHEFHFHLFDASPLRLVREEVDRLWYRSGFYRSLYLHEAPTTLQVLHEHGLIIEAVRDEDIEELIRVTDEHRKGTERLAIERLGRSRRR</sequence>
<dbReference type="PANTHER" id="PTHR43537:SF5">
    <property type="entry name" value="UXU OPERON TRANSCRIPTIONAL REGULATOR"/>
    <property type="match status" value="1"/>
</dbReference>